<dbReference type="Pfam" id="PF25799">
    <property type="entry name" value="prePAAR_I"/>
    <property type="match status" value="1"/>
</dbReference>
<accession>A0A1X0ZTV5</accession>
<dbReference type="Proteomes" id="UP000193675">
    <property type="component" value="Unassembled WGS sequence"/>
</dbReference>
<protein>
    <submittedName>
        <fullName evidence="5">Type IV secretion protein Rhs</fullName>
    </submittedName>
</protein>
<feature type="transmembrane region" description="Helical" evidence="2">
    <location>
        <begin position="164"/>
        <end position="191"/>
    </location>
</feature>
<feature type="domain" description="Toxin YqcG C-terminal" evidence="3">
    <location>
        <begin position="291"/>
        <end position="360"/>
    </location>
</feature>
<evidence type="ECO:0000259" key="3">
    <source>
        <dbReference type="Pfam" id="PF14410"/>
    </source>
</evidence>
<comment type="caution">
    <text evidence="5">The sequence shown here is derived from an EMBL/GenBank/DDBJ whole genome shotgun (WGS) entry which is preliminary data.</text>
</comment>
<keyword evidence="2" id="KW-0812">Transmembrane</keyword>
<proteinExistence type="predicted"/>
<dbReference type="EMBL" id="NBWC01000024">
    <property type="protein sequence ID" value="ORL62996.1"/>
    <property type="molecule type" value="Genomic_DNA"/>
</dbReference>
<evidence type="ECO:0000313" key="5">
    <source>
        <dbReference type="EMBL" id="ORL62996.1"/>
    </source>
</evidence>
<dbReference type="CDD" id="cd14742">
    <property type="entry name" value="PAAR_RHS"/>
    <property type="match status" value="1"/>
</dbReference>
<reference evidence="5 6" key="1">
    <citation type="submission" date="2017-04" db="EMBL/GenBank/DDBJ databases">
        <title>Presence of VIM-2 positive Pseudomonas species in chickens and their surrounding environment.</title>
        <authorList>
            <person name="Zhang R."/>
        </authorList>
    </citation>
    <scope>NUCLEOTIDE SEQUENCE [LARGE SCALE GENOMIC DNA]</scope>
    <source>
        <strain evidence="5 6">DZ-C18</strain>
    </source>
</reference>
<dbReference type="AlphaFoldDB" id="A0A1X0ZTV5"/>
<dbReference type="RefSeq" id="WP_084857820.1">
    <property type="nucleotide sequence ID" value="NZ_NBWC01000024.1"/>
</dbReference>
<keyword evidence="2" id="KW-0472">Membrane</keyword>
<feature type="region of interest" description="Disordered" evidence="1">
    <location>
        <begin position="343"/>
        <end position="369"/>
    </location>
</feature>
<evidence type="ECO:0000256" key="1">
    <source>
        <dbReference type="SAM" id="MobiDB-lite"/>
    </source>
</evidence>
<organism evidence="5 6">
    <name type="scientific">Pseudomonas putida</name>
    <name type="common">Arthrobacter siderocapsulatus</name>
    <dbReference type="NCBI Taxonomy" id="303"/>
    <lineage>
        <taxon>Bacteria</taxon>
        <taxon>Pseudomonadati</taxon>
        <taxon>Pseudomonadota</taxon>
        <taxon>Gammaproteobacteria</taxon>
        <taxon>Pseudomonadales</taxon>
        <taxon>Pseudomonadaceae</taxon>
        <taxon>Pseudomonas</taxon>
    </lineage>
</organism>
<dbReference type="Pfam" id="PF14410">
    <property type="entry name" value="GH-E"/>
    <property type="match status" value="1"/>
</dbReference>
<dbReference type="Gene3D" id="2.60.200.60">
    <property type="match status" value="1"/>
</dbReference>
<evidence type="ECO:0000256" key="2">
    <source>
        <dbReference type="SAM" id="Phobius"/>
    </source>
</evidence>
<feature type="domain" description="Double-stranded DNA deaminase toxin A prePAAR motif" evidence="4">
    <location>
        <begin position="1"/>
        <end position="54"/>
    </location>
</feature>
<evidence type="ECO:0000313" key="6">
    <source>
        <dbReference type="Proteomes" id="UP000193675"/>
    </source>
</evidence>
<feature type="compositionally biased region" description="Polar residues" evidence="1">
    <location>
        <begin position="343"/>
        <end position="356"/>
    </location>
</feature>
<dbReference type="InterPro" id="IPR008727">
    <property type="entry name" value="PAAR_motif"/>
</dbReference>
<feature type="transmembrane region" description="Helical" evidence="2">
    <location>
        <begin position="16"/>
        <end position="35"/>
    </location>
</feature>
<gene>
    <name evidence="5" type="ORF">B7H17_16735</name>
</gene>
<keyword evidence="2" id="KW-1133">Transmembrane helix</keyword>
<sequence length="369" mass="38175">MSEAARVGDSIEHTSALTGLLTGLAIGAVGAALIVGTGGLAAVAFVGAGAALGAGIGQVVGGLDFFTSTAGKIFSGSKNVHINNLPAARAHTDTVGCDKHGDSPKLIAQGSDSVFINGLPAARIGDRTVCDGKISSGSTNVFIGGGTATTDPINPEVPDWLENAIFIVGIGCALVLAGPLVVAVGMAGAYLGGRVAHWAGGELFGEGSDGQKISTLAGALIGGGIAARGGVGFERNHVFTSKGFGSNLGNVGVRSKTASDKPSAWSSFKYRRGKFRKGVREEVWNNAKNSEGVVRDPVTNAVMNKNEPWDMGHKPGYEHWKHVRSAEQRGLTRKEFLDEFNQTSHYRPELPSSNRSHAGEIKSDLYLGP</sequence>
<name>A0A1X0ZTV5_PSEPU</name>
<dbReference type="InterPro" id="IPR026835">
    <property type="entry name" value="YqcG_C"/>
</dbReference>
<dbReference type="OrthoDB" id="6004892at2"/>
<dbReference type="InterPro" id="IPR057925">
    <property type="entry name" value="prePAAR_DddA"/>
</dbReference>
<feature type="transmembrane region" description="Helical" evidence="2">
    <location>
        <begin position="42"/>
        <end position="60"/>
    </location>
</feature>
<evidence type="ECO:0000259" key="4">
    <source>
        <dbReference type="Pfam" id="PF25799"/>
    </source>
</evidence>
<dbReference type="Pfam" id="PF05488">
    <property type="entry name" value="PAAR_motif"/>
    <property type="match status" value="1"/>
</dbReference>